<sequence length="737" mass="79569">MSTAGRPDGGLVRGYAFGQFRRALRVAIEHDDPAVRERSLAKAGRWHAVLDGMARGRLRVGSRSPVADVPAWVTLEVVHGGFATGRLLAERPVGERPNRWYLGDDGQAELLAVLESGRYRVELPEDAALPTVAWLLAQGHHEAALDLVAELWPWLDRLRFTPPPAATAPADGTSVHLEPVGAVRASFRARRVPPRIDAMRATLAAAPLYDRLVELWCDTVEGPLPELDGDGGVRGGWPCRRWPSDWAERRADWLADAAALPPRHPRSNAARLRAALERCPLDSSELTGRDVGWIRRAIANTVTARGAPGSPRRAALRAVQADVAARPTHAAIARVLADRLEPYPADDGVPSVDAVTDGQPVPRRLVAKVERAWAAPVDTLVERGVIGSGDVLAEVLPQLTGPLLAAGFDDPALRRLYAQTYAAFRRRRGLLLLNLEHQVRFEELPWVSAVEALRAPVTDAARATLRRTALLALTAFPQAILPNPLVRELGALVAHADVRLPLVEEVAADIFMGAFTRKWHDAAALASTELAGTLYARYYDLPDAAYWRAHEPPPDPPGPDGPDARPVTADAFAALCAERAAEARTGGGSHVAVNGTTIEQSQILTTHNLAALLRVLDPHELRAAAPDLTERVFAWLVGRLAQSAPDRHAALIAVKNAAYAWRQAIFFASLCSGEDQRAAVDRLRTDAETAGLTRLRPAVDGLEHVLAGGRFAPDGTAPGGGRRLLGWAAGPHWYLEG</sequence>
<protein>
    <submittedName>
        <fullName evidence="1">Uncharacterized protein</fullName>
    </submittedName>
</protein>
<name>A0A2W2BEG1_9ACTN</name>
<keyword evidence="2" id="KW-1185">Reference proteome</keyword>
<accession>A0A2W2BEG1</accession>
<gene>
    <name evidence="1" type="ORF">C1I92_12005</name>
</gene>
<organism evidence="1 2">
    <name type="scientific">Jiangella anatolica</name>
    <dbReference type="NCBI Taxonomy" id="2670374"/>
    <lineage>
        <taxon>Bacteria</taxon>
        <taxon>Bacillati</taxon>
        <taxon>Actinomycetota</taxon>
        <taxon>Actinomycetes</taxon>
        <taxon>Jiangellales</taxon>
        <taxon>Jiangellaceae</taxon>
        <taxon>Jiangella</taxon>
    </lineage>
</organism>
<reference evidence="1 2" key="1">
    <citation type="submission" date="2018-01" db="EMBL/GenBank/DDBJ databases">
        <title>Draft genome sequence of Jiangella sp. GTF31.</title>
        <authorList>
            <person name="Sahin N."/>
            <person name="Ay H."/>
            <person name="Saygin H."/>
        </authorList>
    </citation>
    <scope>NUCLEOTIDE SEQUENCE [LARGE SCALE GENOMIC DNA]</scope>
    <source>
        <strain evidence="1 2">GTF31</strain>
    </source>
</reference>
<comment type="caution">
    <text evidence="1">The sequence shown here is derived from an EMBL/GenBank/DDBJ whole genome shotgun (WGS) entry which is preliminary data.</text>
</comment>
<dbReference type="EMBL" id="POTW01000023">
    <property type="protein sequence ID" value="PZF83650.1"/>
    <property type="molecule type" value="Genomic_DNA"/>
</dbReference>
<proteinExistence type="predicted"/>
<dbReference type="Proteomes" id="UP000248764">
    <property type="component" value="Unassembled WGS sequence"/>
</dbReference>
<dbReference type="AlphaFoldDB" id="A0A2W2BEG1"/>
<evidence type="ECO:0000313" key="2">
    <source>
        <dbReference type="Proteomes" id="UP000248764"/>
    </source>
</evidence>
<evidence type="ECO:0000313" key="1">
    <source>
        <dbReference type="EMBL" id="PZF83650.1"/>
    </source>
</evidence>